<evidence type="ECO:0000313" key="4">
    <source>
        <dbReference type="Proteomes" id="UP000440498"/>
    </source>
</evidence>
<dbReference type="InterPro" id="IPR006680">
    <property type="entry name" value="Amidohydro-rel"/>
</dbReference>
<dbReference type="Pfam" id="PF01979">
    <property type="entry name" value="Amidohydro_1"/>
    <property type="match status" value="1"/>
</dbReference>
<gene>
    <name evidence="3" type="ORF">GEV02_19645</name>
</gene>
<dbReference type="EMBL" id="WHUG01000008">
    <property type="protein sequence ID" value="MQA40370.1"/>
    <property type="molecule type" value="Genomic_DNA"/>
</dbReference>
<proteinExistence type="predicted"/>
<feature type="domain" description="NADH:ubiquinone oxidoreductase intermediate-associated protein 30" evidence="2">
    <location>
        <begin position="459"/>
        <end position="575"/>
    </location>
</feature>
<keyword evidence="4" id="KW-1185">Reference proteome</keyword>
<dbReference type="InterPro" id="IPR032466">
    <property type="entry name" value="Metal_Hydrolase"/>
</dbReference>
<dbReference type="SUPFAM" id="SSF51338">
    <property type="entry name" value="Composite domain of metallo-dependent hydrolases"/>
    <property type="match status" value="1"/>
</dbReference>
<dbReference type="GO" id="GO:0016810">
    <property type="term" value="F:hydrolase activity, acting on carbon-nitrogen (but not peptide) bonds"/>
    <property type="evidence" value="ECO:0007669"/>
    <property type="project" value="InterPro"/>
</dbReference>
<protein>
    <submittedName>
        <fullName evidence="3">Amidohydrolase family protein</fullName>
    </submittedName>
</protein>
<dbReference type="Gene3D" id="2.30.40.10">
    <property type="entry name" value="Urease, subunit C, domain 1"/>
    <property type="match status" value="1"/>
</dbReference>
<dbReference type="InterPro" id="IPR051781">
    <property type="entry name" value="Metallo-dep_Hydrolase"/>
</dbReference>
<dbReference type="Gene3D" id="1.20.58.520">
    <property type="entry name" value="Amidohydrolase"/>
    <property type="match status" value="1"/>
</dbReference>
<dbReference type="InterPro" id="IPR013857">
    <property type="entry name" value="NADH-UbQ_OxRdtase-assoc_prot30"/>
</dbReference>
<dbReference type="Gene3D" id="3.40.50.10910">
    <property type="entry name" value="Amidohydrolase"/>
    <property type="match status" value="1"/>
</dbReference>
<reference evidence="3 4" key="1">
    <citation type="submission" date="2019-10" db="EMBL/GenBank/DDBJ databases">
        <title>Two novel species isolated from a subtropical stream in China.</title>
        <authorList>
            <person name="Lu H."/>
        </authorList>
    </citation>
    <scope>NUCLEOTIDE SEQUENCE [LARGE SCALE GENOMIC DNA]</scope>
    <source>
        <strain evidence="3 4">FT29W</strain>
    </source>
</reference>
<name>A0A6A7N5Q3_9BURK</name>
<dbReference type="AlphaFoldDB" id="A0A6A7N5Q3"/>
<accession>A0A6A7N5Q3</accession>
<comment type="caution">
    <text evidence="3">The sequence shown here is derived from an EMBL/GenBank/DDBJ whole genome shotgun (WGS) entry which is preliminary data.</text>
</comment>
<dbReference type="Gene3D" id="3.30.110.90">
    <property type="entry name" value="Amidohydrolase"/>
    <property type="match status" value="1"/>
</dbReference>
<sequence length="603" mass="64012">MKPVLSKVLFVCGLGLTIPALADTWLIRDARVFDGEQMHAKRSVLVKGDKIVDADFRGRAPAGARIVEGAGRTLMPGLIDAHVHAYRFLDLPLMFGVTTQIDMFTAVATMQQMNQKMRSNDNRGEADVYSSGTLITAPGGHGTEYGMAIPTLTRPEDAQAFVDARIAEGSNFIKIVMEEGSPAHPMKTLDLPTVKAVITAAHARGKLAVVHISSLASASAALEAGADGLAHLFERGRLSDQELAAFVKLARQKHAFIVPTMSVLESVAGLREEDVLGDAGLTGLLNKEQTAPLKVTYGKQANPVLMEAPRQVVAALNKARVPLLAGTDAGNSGTQYGVSLLHELSSLVQAGLTPPQALASATSAPARAFKLADRGRIAKGYKANLLLVQGDAGSDIGALHNIVEVWKDGDAVSPLRKAQQEKVAAELAPRTQQPLALPADGRISQFTADKLASPFGLGWGPSVDKFMGGQSSVELKVQDAGADGQRPLAVNAKVAQGFAYPWAGLAFMPGAQPMQPADLRGAKVLRFRVKGDGRRYNVAVMSTGVSIPVNQSFQASEQWQEVVLPFDGFKGIDFGAVTMIAFNAGPELGEYSFQIADVRLLNE</sequence>
<dbReference type="SUPFAM" id="SSF49785">
    <property type="entry name" value="Galactose-binding domain-like"/>
    <property type="match status" value="1"/>
</dbReference>
<dbReference type="PANTHER" id="PTHR43135:SF3">
    <property type="entry name" value="ALPHA-D-RIBOSE 1-METHYLPHOSPHONATE 5-TRIPHOSPHATE DIPHOSPHATASE"/>
    <property type="match status" value="1"/>
</dbReference>
<dbReference type="Pfam" id="PF08547">
    <property type="entry name" value="CIA30"/>
    <property type="match status" value="1"/>
</dbReference>
<dbReference type="InterPro" id="IPR008979">
    <property type="entry name" value="Galactose-bd-like_sf"/>
</dbReference>
<dbReference type="Proteomes" id="UP000440498">
    <property type="component" value="Unassembled WGS sequence"/>
</dbReference>
<dbReference type="Gene3D" id="2.60.120.430">
    <property type="entry name" value="Galactose-binding lectin"/>
    <property type="match status" value="1"/>
</dbReference>
<keyword evidence="3" id="KW-0378">Hydrolase</keyword>
<dbReference type="PANTHER" id="PTHR43135">
    <property type="entry name" value="ALPHA-D-RIBOSE 1-METHYLPHOSPHONATE 5-TRIPHOSPHATE DIPHOSPHATASE"/>
    <property type="match status" value="1"/>
</dbReference>
<dbReference type="SUPFAM" id="SSF51556">
    <property type="entry name" value="Metallo-dependent hydrolases"/>
    <property type="match status" value="1"/>
</dbReference>
<evidence type="ECO:0000313" key="3">
    <source>
        <dbReference type="EMBL" id="MQA40370.1"/>
    </source>
</evidence>
<evidence type="ECO:0000259" key="1">
    <source>
        <dbReference type="Pfam" id="PF01979"/>
    </source>
</evidence>
<feature type="domain" description="Amidohydrolase-related" evidence="1">
    <location>
        <begin position="73"/>
        <end position="410"/>
    </location>
</feature>
<dbReference type="RefSeq" id="WP_152839579.1">
    <property type="nucleotide sequence ID" value="NZ_WHUG01000008.1"/>
</dbReference>
<organism evidence="3 4">
    <name type="scientific">Rugamonas aquatica</name>
    <dbReference type="NCBI Taxonomy" id="2743357"/>
    <lineage>
        <taxon>Bacteria</taxon>
        <taxon>Pseudomonadati</taxon>
        <taxon>Pseudomonadota</taxon>
        <taxon>Betaproteobacteria</taxon>
        <taxon>Burkholderiales</taxon>
        <taxon>Oxalobacteraceae</taxon>
        <taxon>Telluria group</taxon>
        <taxon>Rugamonas</taxon>
    </lineage>
</organism>
<evidence type="ECO:0000259" key="2">
    <source>
        <dbReference type="Pfam" id="PF08547"/>
    </source>
</evidence>
<dbReference type="InterPro" id="IPR011059">
    <property type="entry name" value="Metal-dep_hydrolase_composite"/>
</dbReference>